<dbReference type="RefSeq" id="WP_004467005.1">
    <property type="nucleotide sequence ID" value="NZ_CABKOL010000104.1"/>
</dbReference>
<dbReference type="Proteomes" id="UP000465035">
    <property type="component" value="Chromosome"/>
</dbReference>
<proteinExistence type="predicted"/>
<protein>
    <submittedName>
        <fullName evidence="1">Uncharacterized protein</fullName>
    </submittedName>
</protein>
<reference evidence="1 2" key="1">
    <citation type="submission" date="2019-12" db="EMBL/GenBank/DDBJ databases">
        <title>Lactobacillus hilgardii FLUB.</title>
        <authorList>
            <person name="Gustaw K."/>
        </authorList>
    </citation>
    <scope>NUCLEOTIDE SEQUENCE [LARGE SCALE GENOMIC DNA]</scope>
    <source>
        <strain evidence="1 2">FLUB</strain>
    </source>
</reference>
<accession>A0A6P1ECU8</accession>
<organism evidence="1 2">
    <name type="scientific">Lentilactobacillus hilgardii</name>
    <name type="common">Lactobacillus hilgardii</name>
    <dbReference type="NCBI Taxonomy" id="1588"/>
    <lineage>
        <taxon>Bacteria</taxon>
        <taxon>Bacillati</taxon>
        <taxon>Bacillota</taxon>
        <taxon>Bacilli</taxon>
        <taxon>Lactobacillales</taxon>
        <taxon>Lactobacillaceae</taxon>
        <taxon>Lentilactobacillus</taxon>
    </lineage>
</organism>
<dbReference type="AlphaFoldDB" id="A0A6P1ECU8"/>
<evidence type="ECO:0000313" key="1">
    <source>
        <dbReference type="EMBL" id="QHB52563.1"/>
    </source>
</evidence>
<evidence type="ECO:0000313" key="2">
    <source>
        <dbReference type="Proteomes" id="UP000465035"/>
    </source>
</evidence>
<gene>
    <name evidence="1" type="ORF">GQR93_10365</name>
</gene>
<sequence>MRLADDTGNADYEKLLNQLETGEIEKIIVHPEEFMTFQTAYMNFDKRKRIIGTADQGGVITYVFERDEQEKNS</sequence>
<name>A0A6P1ECU8_LENHI</name>
<dbReference type="GeneID" id="69058771"/>
<dbReference type="EMBL" id="CP047121">
    <property type="protein sequence ID" value="QHB52563.1"/>
    <property type="molecule type" value="Genomic_DNA"/>
</dbReference>